<dbReference type="Pfam" id="PF01740">
    <property type="entry name" value="STAS"/>
    <property type="match status" value="1"/>
</dbReference>
<dbReference type="InterPro" id="IPR051932">
    <property type="entry name" value="Bact_StressResp_Reg"/>
</dbReference>
<evidence type="ECO:0000259" key="3">
    <source>
        <dbReference type="PROSITE" id="PS50801"/>
    </source>
</evidence>
<dbReference type="InterPro" id="IPR036513">
    <property type="entry name" value="STAS_dom_sf"/>
</dbReference>
<feature type="domain" description="PAC" evidence="2">
    <location>
        <begin position="285"/>
        <end position="338"/>
    </location>
</feature>
<dbReference type="InterPro" id="IPR035965">
    <property type="entry name" value="PAS-like_dom_sf"/>
</dbReference>
<dbReference type="PROSITE" id="PS50801">
    <property type="entry name" value="STAS"/>
    <property type="match status" value="1"/>
</dbReference>
<sequence length="472" mass="52266">MTTLDTTRALDQARANHAFDMDRGVFYTYGIPSVIFWLNPSLFRMLEPLVEEVGVPLFRLLVAQHSSLGTEEDYHSMVTTFGKTFEEGFLAWGLAVATGGWGRFELPVFDRDARRAVVIVRNPWELEMQRGAEVRWGCPFLQGKIIGLLSHALGVNCWADEVSGDGGDQGSYVEFRVYPSDKTIRAELLRLRAAHHEEAKRSLEQRTQALLQSEAKQRAILASLSEVVFTLDERAHVTSYHVPKDQAAFHGAPERAIGRHLREVMPEAVASLLLEAIGALAPDGAPRTVNYARERDGEVRFFSTKLSILRDPVSERDGVTAIERDVTERVRAEQALAERLAVIERQQQVIQELSTPIIQVWDGVLALPLVGLIDGRRAAAITDSLLREIVSTRARVAILDLTGVEVVDTAIADHFLRIVRAIELLGATCLISGIQPAVAQALTELGTGIENTRTFGTMRGALMSVMRGRLRS</sequence>
<accession>A0A2L0ERA4</accession>
<dbReference type="SUPFAM" id="SSF52091">
    <property type="entry name" value="SpoIIaa-like"/>
    <property type="match status" value="1"/>
</dbReference>
<evidence type="ECO:0000313" key="4">
    <source>
        <dbReference type="EMBL" id="AUX41829.1"/>
    </source>
</evidence>
<dbReference type="PANTHER" id="PTHR33745:SF3">
    <property type="entry name" value="RSBT CO-ANTAGONIST PROTEIN RSBRC"/>
    <property type="match status" value="1"/>
</dbReference>
<dbReference type="Gene3D" id="3.30.750.24">
    <property type="entry name" value="STAS domain"/>
    <property type="match status" value="1"/>
</dbReference>
<dbReference type="Pfam" id="PF08448">
    <property type="entry name" value="PAS_4"/>
    <property type="match status" value="1"/>
</dbReference>
<gene>
    <name evidence="4" type="ORF">SOCE26_032540</name>
</gene>
<feature type="domain" description="STAS" evidence="3">
    <location>
        <begin position="354"/>
        <end position="465"/>
    </location>
</feature>
<dbReference type="Proteomes" id="UP000238348">
    <property type="component" value="Chromosome"/>
</dbReference>
<evidence type="ECO:0000259" key="2">
    <source>
        <dbReference type="PROSITE" id="PS50113"/>
    </source>
</evidence>
<organism evidence="4 5">
    <name type="scientific">Sorangium cellulosum</name>
    <name type="common">Polyangium cellulosum</name>
    <dbReference type="NCBI Taxonomy" id="56"/>
    <lineage>
        <taxon>Bacteria</taxon>
        <taxon>Pseudomonadati</taxon>
        <taxon>Myxococcota</taxon>
        <taxon>Polyangia</taxon>
        <taxon>Polyangiales</taxon>
        <taxon>Polyangiaceae</taxon>
        <taxon>Sorangium</taxon>
    </lineage>
</organism>
<dbReference type="OrthoDB" id="5488593at2"/>
<reference evidence="4 5" key="1">
    <citation type="submission" date="2015-09" db="EMBL/GenBank/DDBJ databases">
        <title>Sorangium comparison.</title>
        <authorList>
            <person name="Zaburannyi N."/>
            <person name="Bunk B."/>
            <person name="Overmann J."/>
            <person name="Mueller R."/>
        </authorList>
    </citation>
    <scope>NUCLEOTIDE SEQUENCE [LARGE SCALE GENOMIC DNA]</scope>
    <source>
        <strain evidence="4 5">So ce26</strain>
    </source>
</reference>
<evidence type="ECO:0000256" key="1">
    <source>
        <dbReference type="ARBA" id="ARBA00022553"/>
    </source>
</evidence>
<dbReference type="InterPro" id="IPR013656">
    <property type="entry name" value="PAS_4"/>
</dbReference>
<dbReference type="AlphaFoldDB" id="A0A2L0ERA4"/>
<dbReference type="InterPro" id="IPR000700">
    <property type="entry name" value="PAS-assoc_C"/>
</dbReference>
<dbReference type="Gene3D" id="3.30.450.20">
    <property type="entry name" value="PAS domain"/>
    <property type="match status" value="1"/>
</dbReference>
<proteinExistence type="predicted"/>
<dbReference type="PROSITE" id="PS50113">
    <property type="entry name" value="PAC"/>
    <property type="match status" value="1"/>
</dbReference>
<dbReference type="CDD" id="cd07041">
    <property type="entry name" value="STAS_RsbR_RsbS_like"/>
    <property type="match status" value="1"/>
</dbReference>
<dbReference type="PANTHER" id="PTHR33745">
    <property type="entry name" value="RSBT ANTAGONIST PROTEIN RSBS-RELATED"/>
    <property type="match status" value="1"/>
</dbReference>
<name>A0A2L0ERA4_SORCE</name>
<dbReference type="InterPro" id="IPR000014">
    <property type="entry name" value="PAS"/>
</dbReference>
<evidence type="ECO:0008006" key="6">
    <source>
        <dbReference type="Google" id="ProtNLM"/>
    </source>
</evidence>
<protein>
    <recommendedName>
        <fullName evidence="6">Anti-anti-sigma factor</fullName>
    </recommendedName>
</protein>
<dbReference type="SUPFAM" id="SSF55785">
    <property type="entry name" value="PYP-like sensor domain (PAS domain)"/>
    <property type="match status" value="1"/>
</dbReference>
<evidence type="ECO:0000313" key="5">
    <source>
        <dbReference type="Proteomes" id="UP000238348"/>
    </source>
</evidence>
<keyword evidence="1" id="KW-0597">Phosphoprotein</keyword>
<dbReference type="EMBL" id="CP012673">
    <property type="protein sequence ID" value="AUX41829.1"/>
    <property type="molecule type" value="Genomic_DNA"/>
</dbReference>
<dbReference type="NCBIfam" id="TIGR00229">
    <property type="entry name" value="sensory_box"/>
    <property type="match status" value="1"/>
</dbReference>
<dbReference type="InterPro" id="IPR002645">
    <property type="entry name" value="STAS_dom"/>
</dbReference>
<dbReference type="RefSeq" id="WP_104980518.1">
    <property type="nucleotide sequence ID" value="NZ_CP012673.1"/>
</dbReference>